<dbReference type="FunCoup" id="A0A3N0VKI4">
    <property type="interactions" value="92"/>
</dbReference>
<evidence type="ECO:0000313" key="2">
    <source>
        <dbReference type="Proteomes" id="UP000282106"/>
    </source>
</evidence>
<dbReference type="SUPFAM" id="SSF56784">
    <property type="entry name" value="HAD-like"/>
    <property type="match status" value="1"/>
</dbReference>
<dbReference type="PANTHER" id="PTHR43434:SF3">
    <property type="entry name" value="GMP_IMP NUCLEOTIDASE YRFG"/>
    <property type="match status" value="1"/>
</dbReference>
<sequence>MKTELVDWMRVDWVLLDMDGTLLDLAYDNYFWREHVPQAYAAAQGLSVEAARAALEPHFTGLQHTLPWYCTDHWSRLTGLNMAALKRATRERIRALEGTEDFLKALRAAGKQVWLATNAHRDSWTLKLEHTGLTGYFDRIVCSHDFGAPKESPDFWNGLMARHPFPREQALFVDDSLPVLRAARAFGIGQVLAIAHPDSGQPPREIIEFPAVQRLPELLPL</sequence>
<keyword evidence="2" id="KW-1185">Reference proteome</keyword>
<dbReference type="InParanoid" id="A0A3N0VKI4"/>
<dbReference type="AlphaFoldDB" id="A0A3N0VKI4"/>
<dbReference type="Proteomes" id="UP000282106">
    <property type="component" value="Unassembled WGS sequence"/>
</dbReference>
<dbReference type="NCBIfam" id="NF011564">
    <property type="entry name" value="PRK14988.1"/>
    <property type="match status" value="1"/>
</dbReference>
<dbReference type="CDD" id="cd01427">
    <property type="entry name" value="HAD_like"/>
    <property type="match status" value="1"/>
</dbReference>
<dbReference type="InterPro" id="IPR036412">
    <property type="entry name" value="HAD-like_sf"/>
</dbReference>
<dbReference type="Gene3D" id="3.40.50.1000">
    <property type="entry name" value="HAD superfamily/HAD-like"/>
    <property type="match status" value="1"/>
</dbReference>
<protein>
    <submittedName>
        <fullName evidence="1">GMP/IMP nucleotidase</fullName>
    </submittedName>
</protein>
<dbReference type="SFLD" id="SFLDS00003">
    <property type="entry name" value="Haloacid_Dehalogenase"/>
    <property type="match status" value="1"/>
</dbReference>
<dbReference type="GO" id="GO:0005829">
    <property type="term" value="C:cytosol"/>
    <property type="evidence" value="ECO:0007669"/>
    <property type="project" value="TreeGrafter"/>
</dbReference>
<reference evidence="1 2" key="1">
    <citation type="submission" date="2018-10" db="EMBL/GenBank/DDBJ databases">
        <authorList>
            <person name="Chen W.-M."/>
        </authorList>
    </citation>
    <scope>NUCLEOTIDE SEQUENCE [LARGE SCALE GENOMIC DNA]</scope>
    <source>
        <strain evidence="1 2">THS-13</strain>
    </source>
</reference>
<dbReference type="Pfam" id="PF00702">
    <property type="entry name" value="Hydrolase"/>
    <property type="match status" value="1"/>
</dbReference>
<dbReference type="InterPro" id="IPR023214">
    <property type="entry name" value="HAD_sf"/>
</dbReference>
<accession>A0A3N0VKI4</accession>
<organism evidence="1 2">
    <name type="scientific">Stagnimonas aquatica</name>
    <dbReference type="NCBI Taxonomy" id="2689987"/>
    <lineage>
        <taxon>Bacteria</taxon>
        <taxon>Pseudomonadati</taxon>
        <taxon>Pseudomonadota</taxon>
        <taxon>Gammaproteobacteria</taxon>
        <taxon>Nevskiales</taxon>
        <taxon>Nevskiaceae</taxon>
        <taxon>Stagnimonas</taxon>
    </lineage>
</organism>
<dbReference type="NCBIfam" id="TIGR01509">
    <property type="entry name" value="HAD-SF-IA-v3"/>
    <property type="match status" value="1"/>
</dbReference>
<evidence type="ECO:0000313" key="1">
    <source>
        <dbReference type="EMBL" id="ROH93235.1"/>
    </source>
</evidence>
<gene>
    <name evidence="1" type="ORF">ED208_01535</name>
</gene>
<dbReference type="GO" id="GO:0008967">
    <property type="term" value="F:phosphoglycolate phosphatase activity"/>
    <property type="evidence" value="ECO:0007669"/>
    <property type="project" value="TreeGrafter"/>
</dbReference>
<dbReference type="EMBL" id="RJVO01000001">
    <property type="protein sequence ID" value="ROH93235.1"/>
    <property type="molecule type" value="Genomic_DNA"/>
</dbReference>
<proteinExistence type="predicted"/>
<dbReference type="InterPro" id="IPR050155">
    <property type="entry name" value="HAD-like_hydrolase_sf"/>
</dbReference>
<dbReference type="PANTHER" id="PTHR43434">
    <property type="entry name" value="PHOSPHOGLYCOLATE PHOSPHATASE"/>
    <property type="match status" value="1"/>
</dbReference>
<dbReference type="InterPro" id="IPR006439">
    <property type="entry name" value="HAD-SF_hydro_IA"/>
</dbReference>
<comment type="caution">
    <text evidence="1">The sequence shown here is derived from an EMBL/GenBank/DDBJ whole genome shotgun (WGS) entry which is preliminary data.</text>
</comment>
<dbReference type="GO" id="GO:0006281">
    <property type="term" value="P:DNA repair"/>
    <property type="evidence" value="ECO:0007669"/>
    <property type="project" value="TreeGrafter"/>
</dbReference>
<name>A0A3N0VKI4_9GAMM</name>
<dbReference type="SFLD" id="SFLDG01129">
    <property type="entry name" value="C1.5:_HAD__Beta-PGM__Phosphata"/>
    <property type="match status" value="1"/>
</dbReference>
<dbReference type="RefSeq" id="WP_123210089.1">
    <property type="nucleotide sequence ID" value="NZ_RJVO01000001.1"/>
</dbReference>